<evidence type="ECO:0000313" key="7">
    <source>
        <dbReference type="Proteomes" id="UP000182312"/>
    </source>
</evidence>
<proteinExistence type="inferred from homology"/>
<accession>A0A1I0U1N6</accession>
<feature type="site" description="Important for substrate specificity" evidence="4">
    <location>
        <position position="31"/>
    </location>
</feature>
<dbReference type="HAMAP" id="MF_00528">
    <property type="entry name" value="Maf"/>
    <property type="match status" value="1"/>
</dbReference>
<dbReference type="AlphaFoldDB" id="A0A1I0U1N6"/>
<keyword evidence="2 4" id="KW-0378">Hydrolase</keyword>
<dbReference type="EMBL" id="FOJO01000018">
    <property type="protein sequence ID" value="SFA57747.1"/>
    <property type="molecule type" value="Genomic_DNA"/>
</dbReference>
<dbReference type="NCBIfam" id="TIGR00172">
    <property type="entry name" value="maf"/>
    <property type="match status" value="1"/>
</dbReference>
<keyword evidence="4" id="KW-0963">Cytoplasm</keyword>
<feature type="region of interest" description="Disordered" evidence="5">
    <location>
        <begin position="1"/>
        <end position="21"/>
    </location>
</feature>
<evidence type="ECO:0000256" key="5">
    <source>
        <dbReference type="SAM" id="MobiDB-lite"/>
    </source>
</evidence>
<dbReference type="Gene3D" id="3.90.950.10">
    <property type="match status" value="1"/>
</dbReference>
<comment type="similarity">
    <text evidence="4">Belongs to the Maf family. YhdE subfamily.</text>
</comment>
<comment type="catalytic activity">
    <reaction evidence="4">
        <text>UTP + H2O = UMP + diphosphate + H(+)</text>
        <dbReference type="Rhea" id="RHEA:29395"/>
        <dbReference type="ChEBI" id="CHEBI:15377"/>
        <dbReference type="ChEBI" id="CHEBI:15378"/>
        <dbReference type="ChEBI" id="CHEBI:33019"/>
        <dbReference type="ChEBI" id="CHEBI:46398"/>
        <dbReference type="ChEBI" id="CHEBI:57865"/>
        <dbReference type="EC" id="3.6.1.9"/>
    </reaction>
</comment>
<feature type="site" description="Important for substrate specificity" evidence="4">
    <location>
        <position position="171"/>
    </location>
</feature>
<evidence type="ECO:0000313" key="6">
    <source>
        <dbReference type="EMBL" id="SFA57747.1"/>
    </source>
</evidence>
<dbReference type="OrthoDB" id="9807767at2"/>
<dbReference type="GO" id="GO:0005737">
    <property type="term" value="C:cytoplasm"/>
    <property type="evidence" value="ECO:0007669"/>
    <property type="project" value="UniProtKB-SubCell"/>
</dbReference>
<keyword evidence="3 4" id="KW-0546">Nucleotide metabolism</keyword>
<dbReference type="PIRSF" id="PIRSF006305">
    <property type="entry name" value="Maf"/>
    <property type="match status" value="1"/>
</dbReference>
<name>A0A1I0U1N6_9RHOB</name>
<gene>
    <name evidence="6" type="ORF">SAMN04487972_11834</name>
</gene>
<dbReference type="PANTHER" id="PTHR43213:SF5">
    <property type="entry name" value="BIFUNCTIONAL DTTP_UTP PYROPHOSPHATASE_METHYLTRANSFERASE PROTEIN-RELATED"/>
    <property type="match status" value="1"/>
</dbReference>
<comment type="catalytic activity">
    <reaction evidence="4">
        <text>dTTP + H2O = dTMP + diphosphate + H(+)</text>
        <dbReference type="Rhea" id="RHEA:28534"/>
        <dbReference type="ChEBI" id="CHEBI:15377"/>
        <dbReference type="ChEBI" id="CHEBI:15378"/>
        <dbReference type="ChEBI" id="CHEBI:33019"/>
        <dbReference type="ChEBI" id="CHEBI:37568"/>
        <dbReference type="ChEBI" id="CHEBI:63528"/>
        <dbReference type="EC" id="3.6.1.9"/>
    </reaction>
</comment>
<feature type="compositionally biased region" description="Basic and acidic residues" evidence="5">
    <location>
        <begin position="1"/>
        <end position="14"/>
    </location>
</feature>
<reference evidence="6 7" key="1">
    <citation type="submission" date="2016-10" db="EMBL/GenBank/DDBJ databases">
        <authorList>
            <person name="de Groot N.N."/>
        </authorList>
    </citation>
    <scope>NUCLEOTIDE SEQUENCE [LARGE SCALE GENOMIC DNA]</scope>
    <source>
        <strain evidence="6 7">CGMCC 1.6117</strain>
    </source>
</reference>
<sequence>MTDSVERKGTDHSSARKPRAPRLILGSASPRRRELLAQIGIVPEQIIATEIDEAPRRNEPPRKYVLRMAREKALALADGQETAILCADTTVVAGRRILGKPADGQEAAAFLRLMSGRRHQVLTAIALVYRGKLRERLVETSIRFRPLTADDIAAYVASDEWRGKAGGYGIQGRAAAFVAWMRGSYSGVVGLPLAETATLLASIGIREQRR</sequence>
<dbReference type="GO" id="GO:0036221">
    <property type="term" value="F:UTP diphosphatase activity"/>
    <property type="evidence" value="ECO:0007669"/>
    <property type="project" value="RHEA"/>
</dbReference>
<dbReference type="GO" id="GO:0009117">
    <property type="term" value="P:nucleotide metabolic process"/>
    <property type="evidence" value="ECO:0007669"/>
    <property type="project" value="UniProtKB-KW"/>
</dbReference>
<protein>
    <recommendedName>
        <fullName evidence="4">dTTP/UTP pyrophosphatase</fullName>
        <shortName evidence="4">dTTPase/UTPase</shortName>
        <ecNumber evidence="4">3.6.1.9</ecNumber>
    </recommendedName>
    <alternativeName>
        <fullName evidence="4">Nucleoside triphosphate pyrophosphatase</fullName>
    </alternativeName>
    <alternativeName>
        <fullName evidence="4">Nucleotide pyrophosphatase</fullName>
        <shortName evidence="4">Nucleotide PPase</shortName>
    </alternativeName>
</protein>
<organism evidence="6 7">
    <name type="scientific">Paracoccus halophilus</name>
    <dbReference type="NCBI Taxonomy" id="376733"/>
    <lineage>
        <taxon>Bacteria</taxon>
        <taxon>Pseudomonadati</taxon>
        <taxon>Pseudomonadota</taxon>
        <taxon>Alphaproteobacteria</taxon>
        <taxon>Rhodobacterales</taxon>
        <taxon>Paracoccaceae</taxon>
        <taxon>Paracoccus</taxon>
    </lineage>
</organism>
<comment type="subcellular location">
    <subcellularLocation>
        <location evidence="4">Cytoplasm</location>
    </subcellularLocation>
</comment>
<evidence type="ECO:0000256" key="2">
    <source>
        <dbReference type="ARBA" id="ARBA00022801"/>
    </source>
</evidence>
<dbReference type="EC" id="3.6.1.9" evidence="4"/>
<dbReference type="Proteomes" id="UP000182312">
    <property type="component" value="Unassembled WGS sequence"/>
</dbReference>
<dbReference type="PANTHER" id="PTHR43213">
    <property type="entry name" value="BIFUNCTIONAL DTTP/UTP PYROPHOSPHATASE/METHYLTRANSFERASE PROTEIN-RELATED"/>
    <property type="match status" value="1"/>
</dbReference>
<feature type="site" description="Important for substrate specificity" evidence="4">
    <location>
        <position position="89"/>
    </location>
</feature>
<comment type="cofactor">
    <cofactor evidence="1 4">
        <name>a divalent metal cation</name>
        <dbReference type="ChEBI" id="CHEBI:60240"/>
    </cofactor>
</comment>
<dbReference type="SUPFAM" id="SSF52972">
    <property type="entry name" value="ITPase-like"/>
    <property type="match status" value="1"/>
</dbReference>
<comment type="function">
    <text evidence="4">Nucleoside triphosphate pyrophosphatase that hydrolyzes dTTP and UTP. May have a dual role in cell division arrest and in preventing the incorporation of modified nucleotides into cellular nucleic acids.</text>
</comment>
<dbReference type="GO" id="GO:0036218">
    <property type="term" value="F:dTTP diphosphatase activity"/>
    <property type="evidence" value="ECO:0007669"/>
    <property type="project" value="RHEA"/>
</dbReference>
<evidence type="ECO:0000256" key="4">
    <source>
        <dbReference type="HAMAP-Rule" id="MF_00528"/>
    </source>
</evidence>
<feature type="active site" description="Proton acceptor" evidence="4">
    <location>
        <position position="88"/>
    </location>
</feature>
<evidence type="ECO:0000256" key="1">
    <source>
        <dbReference type="ARBA" id="ARBA00001968"/>
    </source>
</evidence>
<dbReference type="CDD" id="cd00555">
    <property type="entry name" value="Maf"/>
    <property type="match status" value="1"/>
</dbReference>
<dbReference type="InterPro" id="IPR003697">
    <property type="entry name" value="Maf-like"/>
</dbReference>
<evidence type="ECO:0000256" key="3">
    <source>
        <dbReference type="ARBA" id="ARBA00023080"/>
    </source>
</evidence>
<dbReference type="Pfam" id="PF02545">
    <property type="entry name" value="Maf"/>
    <property type="match status" value="1"/>
</dbReference>
<comment type="caution">
    <text evidence="4">Lacks conserved residue(s) required for the propagation of feature annotation.</text>
</comment>
<dbReference type="InterPro" id="IPR029001">
    <property type="entry name" value="ITPase-like_fam"/>
</dbReference>